<evidence type="ECO:0000313" key="1">
    <source>
        <dbReference type="EMBL" id="MDR7376896.1"/>
    </source>
</evidence>
<dbReference type="EMBL" id="JAVDXT010000001">
    <property type="protein sequence ID" value="MDR7376896.1"/>
    <property type="molecule type" value="Genomic_DNA"/>
</dbReference>
<accession>A0ABU2C6D7</accession>
<reference evidence="1 2" key="1">
    <citation type="submission" date="2023-07" db="EMBL/GenBank/DDBJ databases">
        <title>Sorghum-associated microbial communities from plants grown in Nebraska, USA.</title>
        <authorList>
            <person name="Schachtman D."/>
        </authorList>
    </citation>
    <scope>NUCLEOTIDE SEQUENCE [LARGE SCALE GENOMIC DNA]</scope>
    <source>
        <strain evidence="1 2">BE313</strain>
    </source>
</reference>
<dbReference type="Proteomes" id="UP001180487">
    <property type="component" value="Unassembled WGS sequence"/>
</dbReference>
<organism evidence="1 2">
    <name type="scientific">Rhodoferax ferrireducens</name>
    <dbReference type="NCBI Taxonomy" id="192843"/>
    <lineage>
        <taxon>Bacteria</taxon>
        <taxon>Pseudomonadati</taxon>
        <taxon>Pseudomonadota</taxon>
        <taxon>Betaproteobacteria</taxon>
        <taxon>Burkholderiales</taxon>
        <taxon>Comamonadaceae</taxon>
        <taxon>Rhodoferax</taxon>
    </lineage>
</organism>
<name>A0ABU2C6D7_9BURK</name>
<keyword evidence="2" id="KW-1185">Reference proteome</keyword>
<gene>
    <name evidence="1" type="ORF">J2X19_001554</name>
</gene>
<proteinExistence type="predicted"/>
<protein>
    <submittedName>
        <fullName evidence="1">Uncharacterized protein</fullName>
    </submittedName>
</protein>
<evidence type="ECO:0000313" key="2">
    <source>
        <dbReference type="Proteomes" id="UP001180487"/>
    </source>
</evidence>
<dbReference type="RefSeq" id="WP_310372177.1">
    <property type="nucleotide sequence ID" value="NZ_JAVDXT010000001.1"/>
</dbReference>
<sequence length="378" mass="44188">MSVHFNFLRRKIAYRLRSWLKTIKSLKNTPKDANVLLVTFRHELPETQLYAFHFYRHILEKKHGIKFVQIFVDNLVLPNADILHGTDKFPNIKRIFFQPAFEMSSELVVQALKRLSNTYPNAKIAFMDWYAPLHIRPSVYVDPYIDIYIKKQTYVDFSQYSVPTLGDTNLSNFYAIRHNLPEAEQVFVPPINFEKKIQLGNNFGLSPQMVDLFMSNPPKIDGRDIDVHARIAVNGVPWYKAMRQEAKDAVENIANKSITIASEGRVKRRKFFVEMQRSKICFSPFGYGEICWRDYEAFATGALLLKPDMSHLRVLPDIFVPYETYVPLKWDLSDFDEKVQHYLLDAVAREKIANQAFLAMQRWIKSDDCSKKILDMCK</sequence>
<comment type="caution">
    <text evidence="1">The sequence shown here is derived from an EMBL/GenBank/DDBJ whole genome shotgun (WGS) entry which is preliminary data.</text>
</comment>